<dbReference type="FunFam" id="3.40.50.720:FF:000084">
    <property type="entry name" value="Short-chain dehydrogenase reductase"/>
    <property type="match status" value="1"/>
</dbReference>
<comment type="caution">
    <text evidence="3">The sequence shown here is derived from an EMBL/GenBank/DDBJ whole genome shotgun (WGS) entry which is preliminary data.</text>
</comment>
<comment type="similarity">
    <text evidence="1">Belongs to the short-chain dehydrogenases/reductases (SDR) family.</text>
</comment>
<dbReference type="InterPro" id="IPR036291">
    <property type="entry name" value="NAD(P)-bd_dom_sf"/>
</dbReference>
<evidence type="ECO:0000256" key="2">
    <source>
        <dbReference type="ARBA" id="ARBA00023002"/>
    </source>
</evidence>
<dbReference type="InterPro" id="IPR002347">
    <property type="entry name" value="SDR_fam"/>
</dbReference>
<dbReference type="PRINTS" id="PR00080">
    <property type="entry name" value="SDRFAMILY"/>
</dbReference>
<gene>
    <name evidence="3" type="ORF">Afil01_08660</name>
</gene>
<keyword evidence="2" id="KW-0560">Oxidoreductase</keyword>
<dbReference type="PANTHER" id="PTHR43639">
    <property type="entry name" value="OXIDOREDUCTASE, SHORT-CHAIN DEHYDROGENASE/REDUCTASE FAMILY (AFU_ORTHOLOGUE AFUA_5G02870)"/>
    <property type="match status" value="1"/>
</dbReference>
<proteinExistence type="inferred from homology"/>
<evidence type="ECO:0000313" key="4">
    <source>
        <dbReference type="Proteomes" id="UP001165079"/>
    </source>
</evidence>
<sequence>MSMDLTGKIAFVTGGSRGMGAAIVAELASRGATVAFTYLGSPERAETVVAEVAAKGGRAKAYRADAADAQASVAVLETAVAELGGLDILVNSVGVATMGAFEDLPLDQLDHLIGVNVRSIVVTTQAAIRHLGQGGRIISIGSTASLRSPGPGLTLYTMTKSALIGMTKGLARDLGGRGVTANIVLPGPIDTEMNPADGPSAEYQSGLTSLGRYGRPEEIAGTVAFLASEAASYITGAAIAVDGGTAA</sequence>
<dbReference type="GO" id="GO:0016491">
    <property type="term" value="F:oxidoreductase activity"/>
    <property type="evidence" value="ECO:0007669"/>
    <property type="project" value="UniProtKB-KW"/>
</dbReference>
<reference evidence="3" key="1">
    <citation type="submission" date="2023-03" db="EMBL/GenBank/DDBJ databases">
        <title>Actinorhabdospora filicis NBRC 111898.</title>
        <authorList>
            <person name="Ichikawa N."/>
            <person name="Sato H."/>
            <person name="Tonouchi N."/>
        </authorList>
    </citation>
    <scope>NUCLEOTIDE SEQUENCE</scope>
    <source>
        <strain evidence="3">NBRC 111898</strain>
    </source>
</reference>
<name>A0A9W6SID8_9ACTN</name>
<evidence type="ECO:0000313" key="3">
    <source>
        <dbReference type="EMBL" id="GLZ76059.1"/>
    </source>
</evidence>
<dbReference type="Proteomes" id="UP001165079">
    <property type="component" value="Unassembled WGS sequence"/>
</dbReference>
<keyword evidence="4" id="KW-1185">Reference proteome</keyword>
<dbReference type="EMBL" id="BSTX01000001">
    <property type="protein sequence ID" value="GLZ76059.1"/>
    <property type="molecule type" value="Genomic_DNA"/>
</dbReference>
<dbReference type="PANTHER" id="PTHR43639:SF1">
    <property type="entry name" value="SHORT-CHAIN DEHYDROGENASE_REDUCTASE FAMILY PROTEIN"/>
    <property type="match status" value="1"/>
</dbReference>
<dbReference type="Pfam" id="PF13561">
    <property type="entry name" value="adh_short_C2"/>
    <property type="match status" value="1"/>
</dbReference>
<dbReference type="PRINTS" id="PR00081">
    <property type="entry name" value="GDHRDH"/>
</dbReference>
<dbReference type="RefSeq" id="WP_285661258.1">
    <property type="nucleotide sequence ID" value="NZ_BSTX01000001.1"/>
</dbReference>
<evidence type="ECO:0000256" key="1">
    <source>
        <dbReference type="ARBA" id="ARBA00006484"/>
    </source>
</evidence>
<accession>A0A9W6SID8</accession>
<dbReference type="Gene3D" id="3.40.50.720">
    <property type="entry name" value="NAD(P)-binding Rossmann-like Domain"/>
    <property type="match status" value="1"/>
</dbReference>
<protein>
    <submittedName>
        <fullName evidence="3">3-ketoacyl-ACP reductase</fullName>
    </submittedName>
</protein>
<organism evidence="3 4">
    <name type="scientific">Actinorhabdospora filicis</name>
    <dbReference type="NCBI Taxonomy" id="1785913"/>
    <lineage>
        <taxon>Bacteria</taxon>
        <taxon>Bacillati</taxon>
        <taxon>Actinomycetota</taxon>
        <taxon>Actinomycetes</taxon>
        <taxon>Micromonosporales</taxon>
        <taxon>Micromonosporaceae</taxon>
        <taxon>Actinorhabdospora</taxon>
    </lineage>
</organism>
<dbReference type="CDD" id="cd05233">
    <property type="entry name" value="SDR_c"/>
    <property type="match status" value="1"/>
</dbReference>
<dbReference type="SUPFAM" id="SSF51735">
    <property type="entry name" value="NAD(P)-binding Rossmann-fold domains"/>
    <property type="match status" value="1"/>
</dbReference>
<dbReference type="AlphaFoldDB" id="A0A9W6SID8"/>